<proteinExistence type="predicted"/>
<dbReference type="GO" id="GO:0005777">
    <property type="term" value="C:peroxisome"/>
    <property type="evidence" value="ECO:0007669"/>
    <property type="project" value="UniProtKB-SubCell"/>
</dbReference>
<reference evidence="5" key="3">
    <citation type="submission" date="2012-09" db="EMBL/GenBank/DDBJ databases">
        <authorList>
            <consortium name="VectorBase"/>
        </authorList>
    </citation>
    <scope>NUCLEOTIDE SEQUENCE</scope>
    <source>
        <strain evidence="5">Liverpool</strain>
    </source>
</reference>
<gene>
    <name evidence="5" type="ORF">AaeL_AAEL017336</name>
</gene>
<dbReference type="SUPFAM" id="SSF56801">
    <property type="entry name" value="Acetyl-CoA synthetase-like"/>
    <property type="match status" value="1"/>
</dbReference>
<dbReference type="InterPro" id="IPR000873">
    <property type="entry name" value="AMP-dep_synth/lig_dom"/>
</dbReference>
<dbReference type="AlphaFoldDB" id="J9HZS6"/>
<dbReference type="InterPro" id="IPR045851">
    <property type="entry name" value="AMP-bd_C_sf"/>
</dbReference>
<organism evidence="5 6">
    <name type="scientific">Aedes aegypti</name>
    <name type="common">Yellowfever mosquito</name>
    <name type="synonym">Culex aegypti</name>
    <dbReference type="NCBI Taxonomy" id="7159"/>
    <lineage>
        <taxon>Eukaryota</taxon>
        <taxon>Metazoa</taxon>
        <taxon>Ecdysozoa</taxon>
        <taxon>Arthropoda</taxon>
        <taxon>Hexapoda</taxon>
        <taxon>Insecta</taxon>
        <taxon>Pterygota</taxon>
        <taxon>Neoptera</taxon>
        <taxon>Endopterygota</taxon>
        <taxon>Diptera</taxon>
        <taxon>Nematocera</taxon>
        <taxon>Culicoidea</taxon>
        <taxon>Culicidae</taxon>
        <taxon>Culicinae</taxon>
        <taxon>Aedini</taxon>
        <taxon>Aedes</taxon>
        <taxon>Stegomyia</taxon>
    </lineage>
</organism>
<comment type="subcellular location">
    <subcellularLocation>
        <location evidence="1">Peroxisome</location>
    </subcellularLocation>
</comment>
<feature type="domain" description="AMP-binding enzyme C-terminal" evidence="4">
    <location>
        <begin position="339"/>
        <end position="414"/>
    </location>
</feature>
<dbReference type="eggNOG" id="KOG1176">
    <property type="taxonomic scope" value="Eukaryota"/>
</dbReference>
<dbReference type="InterPro" id="IPR042099">
    <property type="entry name" value="ANL_N_sf"/>
</dbReference>
<dbReference type="EMBL" id="CH477881">
    <property type="protein sequence ID" value="EJY57980.1"/>
    <property type="molecule type" value="Genomic_DNA"/>
</dbReference>
<evidence type="ECO:0000256" key="2">
    <source>
        <dbReference type="ARBA" id="ARBA00023140"/>
    </source>
</evidence>
<keyword evidence="2" id="KW-0576">Peroxisome</keyword>
<dbReference type="GO" id="GO:0046949">
    <property type="term" value="P:fatty-acyl-CoA biosynthetic process"/>
    <property type="evidence" value="ECO:0007669"/>
    <property type="project" value="TreeGrafter"/>
</dbReference>
<dbReference type="Proteomes" id="UP000682892">
    <property type="component" value="Unassembled WGS sequence"/>
</dbReference>
<evidence type="ECO:0000256" key="1">
    <source>
        <dbReference type="ARBA" id="ARBA00004275"/>
    </source>
</evidence>
<name>J9HZS6_AEDAE</name>
<evidence type="ECO:0000259" key="4">
    <source>
        <dbReference type="Pfam" id="PF13193"/>
    </source>
</evidence>
<dbReference type="PANTHER" id="PTHR24096">
    <property type="entry name" value="LONG-CHAIN-FATTY-ACID--COA LIGASE"/>
    <property type="match status" value="1"/>
</dbReference>
<dbReference type="GO" id="GO:0004467">
    <property type="term" value="F:long-chain fatty acid-CoA ligase activity"/>
    <property type="evidence" value="ECO:0007669"/>
    <property type="project" value="TreeGrafter"/>
</dbReference>
<dbReference type="Pfam" id="PF13193">
    <property type="entry name" value="AMP-binding_C"/>
    <property type="match status" value="1"/>
</dbReference>
<dbReference type="VEuPathDB" id="VectorBase:AAEL012431"/>
<dbReference type="PhylomeDB" id="J9HZS6"/>
<dbReference type="PANTHER" id="PTHR24096:SF353">
    <property type="entry name" value="GH16244P-RELATED"/>
    <property type="match status" value="1"/>
</dbReference>
<evidence type="ECO:0000313" key="6">
    <source>
        <dbReference type="Proteomes" id="UP000682892"/>
    </source>
</evidence>
<dbReference type="STRING" id="7159.J9HZS6"/>
<accession>J9HZS6</accession>
<reference evidence="5" key="1">
    <citation type="submission" date="2005-10" db="EMBL/GenBank/DDBJ databases">
        <authorList>
            <person name="Loftus B.J."/>
            <person name="Nene V.M."/>
            <person name="Hannick L.I."/>
            <person name="Bidwell S."/>
            <person name="Haas B."/>
            <person name="Amedeo P."/>
            <person name="Orvis J."/>
            <person name="Wortman J.R."/>
            <person name="White O.R."/>
            <person name="Salzberg S."/>
            <person name="Shumway M."/>
            <person name="Koo H."/>
            <person name="Zhao Y."/>
            <person name="Holmes M."/>
            <person name="Miller J."/>
            <person name="Schatz M."/>
            <person name="Pop M."/>
            <person name="Pai G."/>
            <person name="Utterback T."/>
            <person name="Rogers Y.-H."/>
            <person name="Kravitz S."/>
            <person name="Fraser C.M."/>
        </authorList>
    </citation>
    <scope>NUCLEOTIDE SEQUENCE</scope>
    <source>
        <strain evidence="5">Liverpool</strain>
    </source>
</reference>
<dbReference type="InterPro" id="IPR025110">
    <property type="entry name" value="AMP-bd_C"/>
</dbReference>
<dbReference type="Pfam" id="PF00501">
    <property type="entry name" value="AMP-binding"/>
    <property type="match status" value="2"/>
</dbReference>
<reference evidence="5" key="2">
    <citation type="journal article" date="2007" name="Science">
        <title>Genome sequence of Aedes aegypti, a major arbovirus vector.</title>
        <authorList>
            <person name="Nene V."/>
            <person name="Wortman J.R."/>
            <person name="Lawson D."/>
            <person name="Haas B."/>
            <person name="Kodira C."/>
            <person name="Tu Z.J."/>
            <person name="Loftus B."/>
            <person name="Xi Z."/>
            <person name="Megy K."/>
            <person name="Grabherr M."/>
            <person name="Ren Q."/>
            <person name="Zdobnov E.M."/>
            <person name="Lobo N.F."/>
            <person name="Campbell K.S."/>
            <person name="Brown S.E."/>
            <person name="Bonaldo M.F."/>
            <person name="Zhu J."/>
            <person name="Sinkins S.P."/>
            <person name="Hogenkamp D.G."/>
            <person name="Amedeo P."/>
            <person name="Arensburger P."/>
            <person name="Atkinson P.W."/>
            <person name="Bidwell S."/>
            <person name="Biedler J."/>
            <person name="Birney E."/>
            <person name="Bruggner R.V."/>
            <person name="Costas J."/>
            <person name="Coy M.R."/>
            <person name="Crabtree J."/>
            <person name="Crawford M."/>
            <person name="Debruyn B."/>
            <person name="Decaprio D."/>
            <person name="Eiglmeier K."/>
            <person name="Eisenstadt E."/>
            <person name="El-Dorry H."/>
            <person name="Gelbart W.M."/>
            <person name="Gomes S.L."/>
            <person name="Hammond M."/>
            <person name="Hannick L.I."/>
            <person name="Hogan J.R."/>
            <person name="Holmes M.H."/>
            <person name="Jaffe D."/>
            <person name="Johnston J.S."/>
            <person name="Kennedy R.C."/>
            <person name="Koo H."/>
            <person name="Kravitz S."/>
            <person name="Kriventseva E.V."/>
            <person name="Kulp D."/>
            <person name="Labutti K."/>
            <person name="Lee E."/>
            <person name="Li S."/>
            <person name="Lovin D.D."/>
            <person name="Mao C."/>
            <person name="Mauceli E."/>
            <person name="Menck C.F."/>
            <person name="Miller J.R."/>
            <person name="Montgomery P."/>
            <person name="Mori A."/>
            <person name="Nascimento A.L."/>
            <person name="Naveira H.F."/>
            <person name="Nusbaum C."/>
            <person name="O'leary S."/>
            <person name="Orvis J."/>
            <person name="Pertea M."/>
            <person name="Quesneville H."/>
            <person name="Reidenbach K.R."/>
            <person name="Rogers Y.H."/>
            <person name="Roth C.W."/>
            <person name="Schneider J.R."/>
            <person name="Schatz M."/>
            <person name="Shumway M."/>
            <person name="Stanke M."/>
            <person name="Stinson E.O."/>
            <person name="Tubio J.M."/>
            <person name="Vanzee J.P."/>
            <person name="Verjovski-Almeida S."/>
            <person name="Werner D."/>
            <person name="White O."/>
            <person name="Wyder S."/>
            <person name="Zeng Q."/>
            <person name="Zhao Q."/>
            <person name="Zhao Y."/>
            <person name="Hill C.A."/>
            <person name="Raikhel A.S."/>
            <person name="Soares M.B."/>
            <person name="Knudson D.L."/>
            <person name="Lee N.H."/>
            <person name="Galagan J."/>
            <person name="Salzberg S.L."/>
            <person name="Paulsen I.T."/>
            <person name="Dimopoulos G."/>
            <person name="Collins F.H."/>
            <person name="Birren B."/>
            <person name="Fraser-Liggett C.M."/>
            <person name="Severson D.W."/>
        </authorList>
    </citation>
    <scope>NUCLEOTIDE SEQUENCE [LARGE SCALE GENOMIC DNA]</scope>
    <source>
        <strain evidence="5">Liverpool</strain>
    </source>
</reference>
<dbReference type="PaxDb" id="7159-AAEL017336-PA"/>
<dbReference type="HOGENOM" id="CLU_000022_59_2_1"/>
<sequence length="433" mass="47585">MRSPRDIFTFYDPATKIWRGNNTPPLYNPNQSLGAFLLSVLNRSPHQIAQISADTGVRLTCAEIRLRTIRVAQNLTRMGYGQGNIFSMAVRNDENAAPVLFACFALGIPVNTLDASFERHDLSHMLNLIRSQVVFCDRDEMKVALEMTKNDAVVFIVGEGDVEGCRHVNDLLVETGTAALELLKHPQAPNTDFSSIRLLFSGGSAVSAELKYALDKMIPHISSRVGYGLSEIGGIATFSDADIYKAGAAGYLRPLIQAKIVDLNGESLDIGQQGEILLKPVYRFLGYYGNDEATAEMVDVEGWLHTGDIGRFDEDGLLYVVDRKKDIIKYGNYQISPSELEGVIQSVPGVLNVCVAGIPVPGNDLPAALVVKCAEIDVSAEEIHRVISNNLGSYKQLRGGVYFTKELPMTPSGKVLRRQCRDILIERYNNSSK</sequence>
<evidence type="ECO:0000313" key="5">
    <source>
        <dbReference type="EMBL" id="EJY57980.1"/>
    </source>
</evidence>
<evidence type="ECO:0000259" key="3">
    <source>
        <dbReference type="Pfam" id="PF00501"/>
    </source>
</evidence>
<feature type="domain" description="AMP-dependent synthetase/ligase" evidence="3">
    <location>
        <begin position="42"/>
        <end position="150"/>
    </location>
</feature>
<dbReference type="Gene3D" id="3.30.300.30">
    <property type="match status" value="1"/>
</dbReference>
<dbReference type="VEuPathDB" id="VectorBase:AAEL010858"/>
<feature type="domain" description="AMP-dependent synthetase/ligase" evidence="3">
    <location>
        <begin position="177"/>
        <end position="288"/>
    </location>
</feature>
<dbReference type="Gene3D" id="3.40.50.12780">
    <property type="entry name" value="N-terminal domain of ligase-like"/>
    <property type="match status" value="2"/>
</dbReference>
<protein>
    <submittedName>
        <fullName evidence="5">AAEL017336-PA</fullName>
    </submittedName>
</protein>